<evidence type="ECO:0000313" key="2">
    <source>
        <dbReference type="Proteomes" id="UP001269144"/>
    </source>
</evidence>
<evidence type="ECO:0000313" key="1">
    <source>
        <dbReference type="EMBL" id="MDS9469655.1"/>
    </source>
</evidence>
<accession>A0ABU2HYP5</accession>
<dbReference type="RefSeq" id="WP_311162348.1">
    <property type="nucleotide sequence ID" value="NZ_JAVQLW010000004.1"/>
</dbReference>
<name>A0ABU2HYP5_9RHOB</name>
<sequence length="224" mass="24946">MPTFSEMEFDQKMAEIREYLVEACQFKGIPLQQLAEAASRVNEMDPMRYVFDDGGNGARAEFHRLLTESGMSDENIEELGHIFYTMQYDRFGDFFSKLVYNVYTPGPVISTPPPGGEAWDGGQRMLLGDFDFENVLGDPDDDTNVTRHRIENPCMLTVVGPEGAPVDYAIPGWSCVLAGIIVAAAAIGDSALGFLDRVVDGFRKTGRELKRFAKKAVKLIKKLF</sequence>
<protein>
    <submittedName>
        <fullName evidence="1">Uncharacterized protein</fullName>
    </submittedName>
</protein>
<dbReference type="EMBL" id="JAVQLW010000004">
    <property type="protein sequence ID" value="MDS9469655.1"/>
    <property type="molecule type" value="Genomic_DNA"/>
</dbReference>
<reference evidence="2" key="1">
    <citation type="submission" date="2023-07" db="EMBL/GenBank/DDBJ databases">
        <title>Paracoccus sp. MBLB3053 whole genome sequence.</title>
        <authorList>
            <person name="Hwang C.Y."/>
            <person name="Cho E.-S."/>
            <person name="Seo M.-J."/>
        </authorList>
    </citation>
    <scope>NUCLEOTIDE SEQUENCE [LARGE SCALE GENOMIC DNA]</scope>
    <source>
        <strain evidence="2">MBLB3053</strain>
    </source>
</reference>
<dbReference type="Proteomes" id="UP001269144">
    <property type="component" value="Unassembled WGS sequence"/>
</dbReference>
<organism evidence="1 2">
    <name type="scientific">Paracoccus aurantius</name>
    <dbReference type="NCBI Taxonomy" id="3073814"/>
    <lineage>
        <taxon>Bacteria</taxon>
        <taxon>Pseudomonadati</taxon>
        <taxon>Pseudomonadota</taxon>
        <taxon>Alphaproteobacteria</taxon>
        <taxon>Rhodobacterales</taxon>
        <taxon>Paracoccaceae</taxon>
        <taxon>Paracoccus</taxon>
    </lineage>
</organism>
<comment type="caution">
    <text evidence="1">The sequence shown here is derived from an EMBL/GenBank/DDBJ whole genome shotgun (WGS) entry which is preliminary data.</text>
</comment>
<gene>
    <name evidence="1" type="ORF">RGQ15_18980</name>
</gene>
<keyword evidence="2" id="KW-1185">Reference proteome</keyword>
<proteinExistence type="predicted"/>